<proteinExistence type="predicted"/>
<keyword evidence="2" id="KW-1133">Transmembrane helix</keyword>
<gene>
    <name evidence="3" type="ORF">HaLaN_04082</name>
</gene>
<feature type="transmembrane region" description="Helical" evidence="2">
    <location>
        <begin position="53"/>
        <end position="74"/>
    </location>
</feature>
<keyword evidence="2" id="KW-0812">Transmembrane</keyword>
<keyword evidence="4" id="KW-1185">Reference proteome</keyword>
<feature type="region of interest" description="Disordered" evidence="1">
    <location>
        <begin position="251"/>
        <end position="290"/>
    </location>
</feature>
<feature type="transmembrane region" description="Helical" evidence="2">
    <location>
        <begin position="196"/>
        <end position="218"/>
    </location>
</feature>
<protein>
    <submittedName>
        <fullName evidence="3">Uncharacterized protein</fullName>
    </submittedName>
</protein>
<name>A0A699YRX8_HAELA</name>
<feature type="non-terminal residue" evidence="3">
    <location>
        <position position="290"/>
    </location>
</feature>
<evidence type="ECO:0000313" key="4">
    <source>
        <dbReference type="Proteomes" id="UP000485058"/>
    </source>
</evidence>
<dbReference type="EMBL" id="BLLF01000203">
    <property type="protein sequence ID" value="GFH09019.1"/>
    <property type="molecule type" value="Genomic_DNA"/>
</dbReference>
<feature type="non-terminal residue" evidence="3">
    <location>
        <position position="1"/>
    </location>
</feature>
<comment type="caution">
    <text evidence="3">The sequence shown here is derived from an EMBL/GenBank/DDBJ whole genome shotgun (WGS) entry which is preliminary data.</text>
</comment>
<evidence type="ECO:0000313" key="3">
    <source>
        <dbReference type="EMBL" id="GFH09019.1"/>
    </source>
</evidence>
<evidence type="ECO:0000256" key="2">
    <source>
        <dbReference type="SAM" id="Phobius"/>
    </source>
</evidence>
<dbReference type="Proteomes" id="UP000485058">
    <property type="component" value="Unassembled WGS sequence"/>
</dbReference>
<evidence type="ECO:0000256" key="1">
    <source>
        <dbReference type="SAM" id="MobiDB-lite"/>
    </source>
</evidence>
<feature type="transmembrane region" description="Helical" evidence="2">
    <location>
        <begin position="113"/>
        <end position="135"/>
    </location>
</feature>
<feature type="compositionally biased region" description="Basic and acidic residues" evidence="1">
    <location>
        <begin position="279"/>
        <end position="290"/>
    </location>
</feature>
<keyword evidence="2" id="KW-0472">Membrane</keyword>
<dbReference type="AlphaFoldDB" id="A0A699YRX8"/>
<reference evidence="3 4" key="1">
    <citation type="submission" date="2020-02" db="EMBL/GenBank/DDBJ databases">
        <title>Draft genome sequence of Haematococcus lacustris strain NIES-144.</title>
        <authorList>
            <person name="Morimoto D."/>
            <person name="Nakagawa S."/>
            <person name="Yoshida T."/>
            <person name="Sawayama S."/>
        </authorList>
    </citation>
    <scope>NUCLEOTIDE SEQUENCE [LARGE SCALE GENOMIC DNA]</scope>
    <source>
        <strain evidence="3 4">NIES-144</strain>
    </source>
</reference>
<organism evidence="3 4">
    <name type="scientific">Haematococcus lacustris</name>
    <name type="common">Green alga</name>
    <name type="synonym">Haematococcus pluvialis</name>
    <dbReference type="NCBI Taxonomy" id="44745"/>
    <lineage>
        <taxon>Eukaryota</taxon>
        <taxon>Viridiplantae</taxon>
        <taxon>Chlorophyta</taxon>
        <taxon>core chlorophytes</taxon>
        <taxon>Chlorophyceae</taxon>
        <taxon>CS clade</taxon>
        <taxon>Chlamydomonadales</taxon>
        <taxon>Haematococcaceae</taxon>
        <taxon>Haematococcus</taxon>
    </lineage>
</organism>
<feature type="transmembrane region" description="Helical" evidence="2">
    <location>
        <begin position="147"/>
        <end position="176"/>
    </location>
</feature>
<sequence>LLQAVQSCTVQEKAWPTVRLRQHCNEVATTSLAKAGSTRQTPQSKGSRPAAVAILRAIVIPAMWTAVLIVVAALELAVNTWCTFVPLLPELCKLKHWAGWVATYSTAMALTDVWLLSVVKDAVLLGCVLAAPAVGRKGRGAPNPANHAQLATLITGTASLFETFVMVKAALVAMGAPDEVWPPAHDPSSPPSPSGAAPFPGLLYMFTSLGVSLLGSLVESWAAGRAIAAAKAGYESSGKAAGAAAEQNGLHTPLLAAEAPASTAEKGGAKASQEAQAAARKEADKKVGGW</sequence>
<accession>A0A699YRX8</accession>
<feature type="compositionally biased region" description="Low complexity" evidence="1">
    <location>
        <begin position="269"/>
        <end position="278"/>
    </location>
</feature>